<dbReference type="GO" id="GO:0016071">
    <property type="term" value="P:mRNA metabolic process"/>
    <property type="evidence" value="ECO:0007669"/>
    <property type="project" value="UniProtKB-ARBA"/>
</dbReference>
<accession>A0AA39WTH0</accession>
<dbReference type="Proteomes" id="UP001174934">
    <property type="component" value="Unassembled WGS sequence"/>
</dbReference>
<organism evidence="2 3">
    <name type="scientific">Bombardia bombarda</name>
    <dbReference type="NCBI Taxonomy" id="252184"/>
    <lineage>
        <taxon>Eukaryota</taxon>
        <taxon>Fungi</taxon>
        <taxon>Dikarya</taxon>
        <taxon>Ascomycota</taxon>
        <taxon>Pezizomycotina</taxon>
        <taxon>Sordariomycetes</taxon>
        <taxon>Sordariomycetidae</taxon>
        <taxon>Sordariales</taxon>
        <taxon>Lasiosphaeriaceae</taxon>
        <taxon>Bombardia</taxon>
    </lineage>
</organism>
<sequence>QQQHQQPHPKGTPARRRANRNHPQYPAHKTYASENDMPSELPFPIDLASPGPFTPQKFAVGDSPGPSSQLNSAKSRPQQPRSTNKPRQKHGPTSPAPAKQGRHTPPQSSLPKAVTAAAFAGATFHASPAPSSLPIPSFLGKALDSPSVKDSDRASQEPSPPATDSEAPTPKHRLSTLTINREESPLDVFFRADRAEKERARRASSANIFNSVPRPFSPPKYIQPPQEPRTVPSGLGAYRTRQPTAQSQRNSASHISFTELDGNPGKPMGPAFSTPYQDRIRAARSSEKQGETVEKMNVPQQQQETPADRSRKLMDFLSIP</sequence>
<name>A0AA39WTH0_9PEZI</name>
<reference evidence="2" key="1">
    <citation type="submission" date="2023-06" db="EMBL/GenBank/DDBJ databases">
        <title>Genome-scale phylogeny and comparative genomics of the fungal order Sordariales.</title>
        <authorList>
            <consortium name="Lawrence Berkeley National Laboratory"/>
            <person name="Hensen N."/>
            <person name="Bonometti L."/>
            <person name="Westerberg I."/>
            <person name="Brannstrom I.O."/>
            <person name="Guillou S."/>
            <person name="Cros-Aarteil S."/>
            <person name="Calhoun S."/>
            <person name="Haridas S."/>
            <person name="Kuo A."/>
            <person name="Mondo S."/>
            <person name="Pangilinan J."/>
            <person name="Riley R."/>
            <person name="LaButti K."/>
            <person name="Andreopoulos B."/>
            <person name="Lipzen A."/>
            <person name="Chen C."/>
            <person name="Yanf M."/>
            <person name="Daum C."/>
            <person name="Ng V."/>
            <person name="Clum A."/>
            <person name="Steindorff A."/>
            <person name="Ohm R."/>
            <person name="Martin F."/>
            <person name="Silar P."/>
            <person name="Natvig D."/>
            <person name="Lalanne C."/>
            <person name="Gautier V."/>
            <person name="Ament-velasquez S.L."/>
            <person name="Kruys A."/>
            <person name="Hutchinson M.I."/>
            <person name="Powell A.J."/>
            <person name="Barry K."/>
            <person name="Miller A.N."/>
            <person name="Grigoriev I.V."/>
            <person name="Debuchy R."/>
            <person name="Gladieux P."/>
            <person name="Thoren M.H."/>
            <person name="Johannesson H."/>
        </authorList>
    </citation>
    <scope>NUCLEOTIDE SEQUENCE</scope>
    <source>
        <strain evidence="2">SMH3391-2</strain>
    </source>
</reference>
<feature type="region of interest" description="Disordered" evidence="1">
    <location>
        <begin position="1"/>
        <end position="182"/>
    </location>
</feature>
<feature type="compositionally biased region" description="Polar residues" evidence="1">
    <location>
        <begin position="65"/>
        <end position="83"/>
    </location>
</feature>
<dbReference type="AlphaFoldDB" id="A0AA39WTH0"/>
<evidence type="ECO:0000313" key="3">
    <source>
        <dbReference type="Proteomes" id="UP001174934"/>
    </source>
</evidence>
<comment type="caution">
    <text evidence="2">The sequence shown here is derived from an EMBL/GenBank/DDBJ whole genome shotgun (WGS) entry which is preliminary data.</text>
</comment>
<feature type="compositionally biased region" description="Low complexity" evidence="1">
    <location>
        <begin position="113"/>
        <end position="137"/>
    </location>
</feature>
<gene>
    <name evidence="2" type="ORF">B0T17DRAFT_474768</name>
</gene>
<dbReference type="InterPro" id="IPR028322">
    <property type="entry name" value="PNRC-like_rgn"/>
</dbReference>
<evidence type="ECO:0000313" key="2">
    <source>
        <dbReference type="EMBL" id="KAK0621287.1"/>
    </source>
</evidence>
<protein>
    <recommendedName>
        <fullName evidence="4">Proteophosphoglycan 5</fullName>
    </recommendedName>
</protein>
<keyword evidence="3" id="KW-1185">Reference proteome</keyword>
<feature type="region of interest" description="Disordered" evidence="1">
    <location>
        <begin position="199"/>
        <end position="320"/>
    </location>
</feature>
<evidence type="ECO:0008006" key="4">
    <source>
        <dbReference type="Google" id="ProtNLM"/>
    </source>
</evidence>
<feature type="non-terminal residue" evidence="2">
    <location>
        <position position="1"/>
    </location>
</feature>
<feature type="compositionally biased region" description="Pro residues" evidence="1">
    <location>
        <begin position="215"/>
        <end position="227"/>
    </location>
</feature>
<dbReference type="Pfam" id="PF15365">
    <property type="entry name" value="PNRC"/>
    <property type="match status" value="1"/>
</dbReference>
<proteinExistence type="predicted"/>
<feature type="compositionally biased region" description="Basic and acidic residues" evidence="1">
    <location>
        <begin position="278"/>
        <end position="294"/>
    </location>
</feature>
<feature type="non-terminal residue" evidence="2">
    <location>
        <position position="320"/>
    </location>
</feature>
<feature type="compositionally biased region" description="Polar residues" evidence="1">
    <location>
        <begin position="241"/>
        <end position="256"/>
    </location>
</feature>
<evidence type="ECO:0000256" key="1">
    <source>
        <dbReference type="SAM" id="MobiDB-lite"/>
    </source>
</evidence>
<dbReference type="EMBL" id="JAULSR010000004">
    <property type="protein sequence ID" value="KAK0621287.1"/>
    <property type="molecule type" value="Genomic_DNA"/>
</dbReference>